<evidence type="ECO:0000256" key="1">
    <source>
        <dbReference type="ARBA" id="ARBA00006987"/>
    </source>
</evidence>
<protein>
    <submittedName>
        <fullName evidence="2">Tripartite tricarboxylate transporter substrate binding protein</fullName>
    </submittedName>
</protein>
<dbReference type="CDD" id="cd07012">
    <property type="entry name" value="PBP2_Bug_TTT"/>
    <property type="match status" value="1"/>
</dbReference>
<sequence>MSGWPALTPANAQPWSRRAMLLSGLMGASLVIPKGWAAQSRPGAGLKILVAYPPGGVSDLVARALAKAVADQLQAPVIVENRPGASGTLALELLQRRPPDGQTLVFTAAAAVGLLRHAAARRATTSAAAAPLPVQPVAGVMRTPLLLVGTSALAATAFADMVEAARKHPGMLRWATTGEGTTGHTVLQRVSQLAGVRITHVPYKGGGQQLTDALGGHFELLSTNVAPSQLSALRDGRFKALAVGAPHRLPVLPEVPTLAELGYPSANLDSLFGLFAPPGTPTPVLLRLHAWTAQALRSPSIRQSLLDANNQPYEGSAQDFARQVEHETDR</sequence>
<evidence type="ECO:0000313" key="3">
    <source>
        <dbReference type="Proteomes" id="UP001199260"/>
    </source>
</evidence>
<dbReference type="Gene3D" id="3.40.190.10">
    <property type="entry name" value="Periplasmic binding protein-like II"/>
    <property type="match status" value="1"/>
</dbReference>
<comment type="caution">
    <text evidence="2">The sequence shown here is derived from an EMBL/GenBank/DDBJ whole genome shotgun (WGS) entry which is preliminary data.</text>
</comment>
<proteinExistence type="inferred from homology"/>
<dbReference type="InterPro" id="IPR005064">
    <property type="entry name" value="BUG"/>
</dbReference>
<dbReference type="PANTHER" id="PTHR42928:SF5">
    <property type="entry name" value="BLR1237 PROTEIN"/>
    <property type="match status" value="1"/>
</dbReference>
<dbReference type="InterPro" id="IPR042100">
    <property type="entry name" value="Bug_dom1"/>
</dbReference>
<gene>
    <name evidence="2" type="ORF">LPW39_23070</name>
</gene>
<keyword evidence="3" id="KW-1185">Reference proteome</keyword>
<organism evidence="2 3">
    <name type="scientific">Comamonas koreensis</name>
    <dbReference type="NCBI Taxonomy" id="160825"/>
    <lineage>
        <taxon>Bacteria</taxon>
        <taxon>Pseudomonadati</taxon>
        <taxon>Pseudomonadota</taxon>
        <taxon>Betaproteobacteria</taxon>
        <taxon>Burkholderiales</taxon>
        <taxon>Comamonadaceae</taxon>
        <taxon>Comamonas</taxon>
    </lineage>
</organism>
<dbReference type="Gene3D" id="3.40.190.150">
    <property type="entry name" value="Bordetella uptake gene, domain 1"/>
    <property type="match status" value="1"/>
</dbReference>
<dbReference type="EMBL" id="JAJNCT010000036">
    <property type="protein sequence ID" value="MCD2168009.1"/>
    <property type="molecule type" value="Genomic_DNA"/>
</dbReference>
<comment type="similarity">
    <text evidence="1">Belongs to the UPF0065 (bug) family.</text>
</comment>
<reference evidence="2 3" key="1">
    <citation type="submission" date="2021-11" db="EMBL/GenBank/DDBJ databases">
        <title>Genome sequence.</title>
        <authorList>
            <person name="Sun Q."/>
        </authorList>
    </citation>
    <scope>NUCLEOTIDE SEQUENCE [LARGE SCALE GENOMIC DNA]</scope>
    <source>
        <strain evidence="2 3">KCTC 12005</strain>
    </source>
</reference>
<accession>A0AAW4Y215</accession>
<dbReference type="RefSeq" id="WP_230781049.1">
    <property type="nucleotide sequence ID" value="NZ_JAJNCT010000036.1"/>
</dbReference>
<evidence type="ECO:0000313" key="2">
    <source>
        <dbReference type="EMBL" id="MCD2168009.1"/>
    </source>
</evidence>
<dbReference type="PIRSF" id="PIRSF017082">
    <property type="entry name" value="YflP"/>
    <property type="match status" value="1"/>
</dbReference>
<dbReference type="PANTHER" id="PTHR42928">
    <property type="entry name" value="TRICARBOXYLATE-BINDING PROTEIN"/>
    <property type="match status" value="1"/>
</dbReference>
<dbReference type="AlphaFoldDB" id="A0AAW4Y215"/>
<name>A0AAW4Y215_9BURK</name>
<dbReference type="Pfam" id="PF03401">
    <property type="entry name" value="TctC"/>
    <property type="match status" value="1"/>
</dbReference>
<dbReference type="Proteomes" id="UP001199260">
    <property type="component" value="Unassembled WGS sequence"/>
</dbReference>